<keyword evidence="2" id="KW-1185">Reference proteome</keyword>
<name>A0ABT8U5K4_9FLAO</name>
<gene>
    <name evidence="1" type="ORF">QWT87_15770</name>
</gene>
<dbReference type="RefSeq" id="WP_256038080.1">
    <property type="nucleotide sequence ID" value="NZ_JAULSJ010000027.1"/>
</dbReference>
<organism evidence="1 2">
    <name type="scientific">Chryseobacterium urinae</name>
    <dbReference type="NCBI Taxonomy" id="3058400"/>
    <lineage>
        <taxon>Bacteria</taxon>
        <taxon>Pseudomonadati</taxon>
        <taxon>Bacteroidota</taxon>
        <taxon>Flavobacteriia</taxon>
        <taxon>Flavobacteriales</taxon>
        <taxon>Weeksellaceae</taxon>
        <taxon>Chryseobacterium group</taxon>
        <taxon>Chryseobacterium</taxon>
    </lineage>
</organism>
<comment type="caution">
    <text evidence="1">The sequence shown here is derived from an EMBL/GenBank/DDBJ whole genome shotgun (WGS) entry which is preliminary data.</text>
</comment>
<protein>
    <submittedName>
        <fullName evidence="1">Uncharacterized protein</fullName>
    </submittedName>
</protein>
<proteinExistence type="predicted"/>
<reference evidence="1" key="1">
    <citation type="submission" date="2023-07" db="EMBL/GenBank/DDBJ databases">
        <title>AMR profile of multidrug- resistance Chryseobacterium gambrini related strain.</title>
        <authorList>
            <person name="Kirdat K."/>
            <person name="Bhatt A."/>
            <person name="Kuyare S."/>
            <person name="Yadav A."/>
        </authorList>
    </citation>
    <scope>NUCLEOTIDE SEQUENCE</scope>
    <source>
        <strain evidence="1">APV-1</strain>
    </source>
</reference>
<evidence type="ECO:0000313" key="2">
    <source>
        <dbReference type="Proteomes" id="UP001168128"/>
    </source>
</evidence>
<accession>A0ABT8U5K4</accession>
<evidence type="ECO:0000313" key="1">
    <source>
        <dbReference type="EMBL" id="MDO3426346.1"/>
    </source>
</evidence>
<dbReference type="Proteomes" id="UP001168128">
    <property type="component" value="Unassembled WGS sequence"/>
</dbReference>
<dbReference type="EMBL" id="JAULSJ010000027">
    <property type="protein sequence ID" value="MDO3426346.1"/>
    <property type="molecule type" value="Genomic_DNA"/>
</dbReference>
<sequence length="122" mass="14121">MKKLTVFTVLMMFCLTTTSFFYQKEWENEISECGIRMKFVKLHKKVKFDIPCQSQSKNFVIEHHLKDQSVKLEFFKKNKELIKSIELSGESKKEISLAGYEKSFTVQISSVGSSGSVLIRPN</sequence>